<reference evidence="2" key="1">
    <citation type="submission" date="2024-05" db="EMBL/GenBank/DDBJ databases">
        <authorList>
            <person name="Cai S.Y."/>
            <person name="Jin L.M."/>
            <person name="Li H.R."/>
        </authorList>
    </citation>
    <scope>NUCLEOTIDE SEQUENCE</scope>
    <source>
        <strain evidence="2">A5-74</strain>
    </source>
</reference>
<feature type="transmembrane region" description="Helical" evidence="1">
    <location>
        <begin position="117"/>
        <end position="140"/>
    </location>
</feature>
<sequence>MSTPLNSSDDPRHDDRLDAAAADRTTYAAGNPTTKPQDTVVVHDGPARFDQEGVLARERDEFGGMKFGAGFFGWLTATGLSVIVLAILAGAGVAFGLTNQDSIAAAQGNTGTAKTVGLVGGIVLLVILFVAYYCGGYVAGRMARFNGAKQGLAVWIWAIVIIVILALVGWIAGSQYNILAQLNLPRIPVDEGTVTTAGIIAAVAALLAALGGAILGGIAGTRYHRRVDRVGFAVDAGR</sequence>
<name>A0AAU8DLY1_9ACTN</name>
<gene>
    <name evidence="2" type="ORF">ABLG96_17555</name>
</gene>
<organism evidence="2">
    <name type="scientific">Nakamurella sp. A5-74</name>
    <dbReference type="NCBI Taxonomy" id="3158264"/>
    <lineage>
        <taxon>Bacteria</taxon>
        <taxon>Bacillati</taxon>
        <taxon>Actinomycetota</taxon>
        <taxon>Actinomycetes</taxon>
        <taxon>Nakamurellales</taxon>
        <taxon>Nakamurellaceae</taxon>
        <taxon>Nakamurella</taxon>
    </lineage>
</organism>
<dbReference type="EMBL" id="CP159218">
    <property type="protein sequence ID" value="XCG62998.1"/>
    <property type="molecule type" value="Genomic_DNA"/>
</dbReference>
<feature type="transmembrane region" description="Helical" evidence="1">
    <location>
        <begin position="152"/>
        <end position="173"/>
    </location>
</feature>
<keyword evidence="1" id="KW-1133">Transmembrane helix</keyword>
<protein>
    <recommendedName>
        <fullName evidence="3">Major facilitator superfamily (MFS) profile domain-containing protein</fullName>
    </recommendedName>
</protein>
<feature type="transmembrane region" description="Helical" evidence="1">
    <location>
        <begin position="71"/>
        <end position="97"/>
    </location>
</feature>
<evidence type="ECO:0008006" key="3">
    <source>
        <dbReference type="Google" id="ProtNLM"/>
    </source>
</evidence>
<dbReference type="RefSeq" id="WP_353648613.1">
    <property type="nucleotide sequence ID" value="NZ_CP159218.1"/>
</dbReference>
<accession>A0AAU8DLY1</accession>
<evidence type="ECO:0000256" key="1">
    <source>
        <dbReference type="SAM" id="Phobius"/>
    </source>
</evidence>
<keyword evidence="1" id="KW-0472">Membrane</keyword>
<keyword evidence="1" id="KW-0812">Transmembrane</keyword>
<feature type="transmembrane region" description="Helical" evidence="1">
    <location>
        <begin position="193"/>
        <end position="219"/>
    </location>
</feature>
<proteinExistence type="predicted"/>
<dbReference type="AlphaFoldDB" id="A0AAU8DLY1"/>
<evidence type="ECO:0000313" key="2">
    <source>
        <dbReference type="EMBL" id="XCG62998.1"/>
    </source>
</evidence>